<keyword evidence="2" id="KW-1185">Reference proteome</keyword>
<dbReference type="GeneID" id="11471908"/>
<dbReference type="RefSeq" id="XP_003646776.1">
    <property type="nucleotide sequence ID" value="XM_003646728.1"/>
</dbReference>
<dbReference type="Proteomes" id="UP000006790">
    <property type="component" value="Chromosome 5"/>
</dbReference>
<name>I6ND17_ERECY</name>
<dbReference type="KEGG" id="erc:Ecym_5187"/>
<evidence type="ECO:0000313" key="1">
    <source>
        <dbReference type="EMBL" id="AET39959.1"/>
    </source>
</evidence>
<dbReference type="AlphaFoldDB" id="I6ND17"/>
<protein>
    <submittedName>
        <fullName evidence="1">Uncharacterized protein</fullName>
    </submittedName>
</protein>
<evidence type="ECO:0000313" key="2">
    <source>
        <dbReference type="Proteomes" id="UP000006790"/>
    </source>
</evidence>
<reference evidence="1 2" key="1">
    <citation type="journal article" date="2011" name="G3 (Bethesda)">
        <title>Genome evolution in the Eremothecium clade of the Saccharomyces complex revealed by comparative genomics.</title>
        <authorList>
            <person name="Wendland J."/>
            <person name="Walther A."/>
        </authorList>
    </citation>
    <scope>NUCLEOTIDE SEQUENCE [LARGE SCALE GENOMIC DNA]</scope>
    <source>
        <strain evidence="2">CBS 270.75 / DBVPG 7215 / KCTC 17166 / NRRL Y-17582</strain>
    </source>
</reference>
<sequence length="365" mass="42478">MKRYFSILRVVAANVKKGKTPELDIKSTLKYLSQNRSALSLFNSRNQQHEERIVELLNDGLPDVSKQERNIMTHYEVLMYRLRDMVEHNMHLKPLKDRILECGHDSGALYRLIWEQALYHEDGLKPQDFYRIVMRPGFSTAHVKELMSTTNELPKYPLDFSVILCNKSKRHEYYAEWRDKWIENYEKLAVISQRLVWRVALSVGGIDEVKKCLDLLVGQDKITQTVMLHQVLYLKAHLLPPTLLDVPLTRNQLLFCTCVKMLSKWSDNYAQARKLNAKLVRSSLKNRLSEDVPQSGNETIGNYSTTNPNIPIFQYQLMQCMGDLLTTIVNDPKATISLQKEADSLLKQLHEEQKLIQSEMLLQFL</sequence>
<gene>
    <name evidence="1" type="ordered locus">Ecym_5187</name>
</gene>
<dbReference type="InParanoid" id="I6ND17"/>
<proteinExistence type="predicted"/>
<dbReference type="FunCoup" id="I6ND17">
    <property type="interactions" value="30"/>
</dbReference>
<dbReference type="eggNOG" id="ENOG502RYWP">
    <property type="taxonomic scope" value="Eukaryota"/>
</dbReference>
<dbReference type="OMA" id="KRINTHY"/>
<accession>I6ND17</accession>
<organism evidence="1 2">
    <name type="scientific">Eremothecium cymbalariae (strain CBS 270.75 / DBVPG 7215 / KCTC 17166 / NRRL Y-17582)</name>
    <name type="common">Yeast</name>
    <dbReference type="NCBI Taxonomy" id="931890"/>
    <lineage>
        <taxon>Eukaryota</taxon>
        <taxon>Fungi</taxon>
        <taxon>Dikarya</taxon>
        <taxon>Ascomycota</taxon>
        <taxon>Saccharomycotina</taxon>
        <taxon>Saccharomycetes</taxon>
        <taxon>Saccharomycetales</taxon>
        <taxon>Saccharomycetaceae</taxon>
        <taxon>Eremothecium</taxon>
    </lineage>
</organism>
<dbReference type="EMBL" id="CP002501">
    <property type="protein sequence ID" value="AET39959.1"/>
    <property type="molecule type" value="Genomic_DNA"/>
</dbReference>
<dbReference type="HOGENOM" id="CLU_758703_0_0_1"/>
<dbReference type="OrthoDB" id="4051837at2759"/>